<feature type="binding site" evidence="13">
    <location>
        <position position="263"/>
    </location>
    <ligand>
        <name>substrate</name>
    </ligand>
</feature>
<keyword evidence="9 14" id="KW-0786">Thiamine pyrophosphate</keyword>
<evidence type="ECO:0000256" key="6">
    <source>
        <dbReference type="ARBA" id="ARBA00022679"/>
    </source>
</evidence>
<dbReference type="CDD" id="cd07033">
    <property type="entry name" value="TPP_PYR_DXS_TK_like"/>
    <property type="match status" value="1"/>
</dbReference>
<evidence type="ECO:0000256" key="9">
    <source>
        <dbReference type="ARBA" id="ARBA00023052"/>
    </source>
</evidence>
<dbReference type="InterPro" id="IPR055152">
    <property type="entry name" value="Transketolase-like_C_2"/>
</dbReference>
<feature type="active site" description="Proton donor" evidence="12">
    <location>
        <position position="418"/>
    </location>
</feature>
<comment type="similarity">
    <text evidence="3">Belongs to the transketolase family.</text>
</comment>
<dbReference type="InterPro" id="IPR005474">
    <property type="entry name" value="Transketolase_N"/>
</dbReference>
<evidence type="ECO:0000313" key="18">
    <source>
        <dbReference type="EMBL" id="RQP22591.1"/>
    </source>
</evidence>
<feature type="binding site" evidence="14">
    <location>
        <begin position="117"/>
        <end position="119"/>
    </location>
    <ligand>
        <name>thiamine diphosphate</name>
        <dbReference type="ChEBI" id="CHEBI:58937"/>
    </ligand>
</feature>
<sequence length="672" mass="71276">MATQPSTTLMANAIRALAMDAVQQANSGHPGAPMGMAEIAVALWGRHLRHNPANPHWPGRDRFVLSNGHGSMLIYALLHLTGYDLPMSELRNFRQLHSKTPGHPEVGITPGVETTTGPLGQGVTNAVGMALAEKLLAREFNRDGHAIVDHFTYVFLGDGCLMEGISHEACALAGAWKLNKLIALYDDNGISIDGKVAPWFIDDTPRRFEAYGWNVIPGVDGHDVDAVDAAIAQAKKSDKPTIICCKTNIGQGSPNRAGTAKAHGEALGAEEIKLTRAALGWTHEAFVIPAEAYSQWDAKASGAALEASWNSAFDAYQAAFPDLAGEFSRRTKGELPASWAQTAAEAIAAANAKAETVATRKASQIALEAFTKALPELLGGSADLTGSNLTNTSSTPAFRLEADGSSNGGRHINYGVREFGMAAIMNGLALHGGFIPYGGTFLTFSDYSRNAIRMAALMKQRVIHVFTHDSIGLGEDGPTHQSVEHAAALRLIPGLDVWRPADTAETAVAWARAIESKDRPTALLLSRQNLPYAPKASLDDVSRGGYVLAEPAEVGLKKKAQAVIIATGSEVQLALHAQQQLAVQGIAVRVVSMPSTTVFDRQDAAWKKAVLPAGLPRVAVEAGVTAGWWKYGCAAVIGIDTYGESAPAGVLFKHFHFTAENVAATVQTVLQG</sequence>
<evidence type="ECO:0000313" key="19">
    <source>
        <dbReference type="Proteomes" id="UP000267464"/>
    </source>
</evidence>
<evidence type="ECO:0000256" key="14">
    <source>
        <dbReference type="PIRSR" id="PIRSR605478-3"/>
    </source>
</evidence>
<feature type="binding site" evidence="15">
    <location>
        <position position="158"/>
    </location>
    <ligand>
        <name>Mg(2+)</name>
        <dbReference type="ChEBI" id="CHEBI:18420"/>
    </ligand>
</feature>
<comment type="cofactor">
    <cofactor evidence="15">
        <name>Mg(2+)</name>
        <dbReference type="ChEBI" id="CHEBI:18420"/>
    </cofactor>
    <text evidence="15">Binds 1 Mg(2+) ion per subunit. Can also utilize other divalent metal cations, such as Ca(2+), Mn(2+) and Co(2+).</text>
</comment>
<dbReference type="GO" id="GO:0005829">
    <property type="term" value="C:cytosol"/>
    <property type="evidence" value="ECO:0007669"/>
    <property type="project" value="TreeGrafter"/>
</dbReference>
<dbReference type="Gene3D" id="3.40.50.920">
    <property type="match status" value="1"/>
</dbReference>
<proteinExistence type="inferred from homology"/>
<feature type="binding site" evidence="13">
    <location>
        <position position="476"/>
    </location>
    <ligand>
        <name>substrate</name>
    </ligand>
</feature>
<dbReference type="Gene3D" id="3.40.50.970">
    <property type="match status" value="2"/>
</dbReference>
<accession>A0A3N7HPD0</accession>
<evidence type="ECO:0000256" key="12">
    <source>
        <dbReference type="PIRSR" id="PIRSR605478-1"/>
    </source>
</evidence>
<dbReference type="PANTHER" id="PTHR43522:SF2">
    <property type="entry name" value="TRANSKETOLASE 1-RELATED"/>
    <property type="match status" value="1"/>
</dbReference>
<evidence type="ECO:0000256" key="7">
    <source>
        <dbReference type="ARBA" id="ARBA00022723"/>
    </source>
</evidence>
<feature type="binding site" evidence="15">
    <location>
        <position position="190"/>
    </location>
    <ligand>
        <name>Mg(2+)</name>
        <dbReference type="ChEBI" id="CHEBI:18420"/>
    </ligand>
</feature>
<dbReference type="SUPFAM" id="SSF52922">
    <property type="entry name" value="TK C-terminal domain-like"/>
    <property type="match status" value="1"/>
</dbReference>
<comment type="cofactor">
    <cofactor evidence="2">
        <name>Co(2+)</name>
        <dbReference type="ChEBI" id="CHEBI:48828"/>
    </cofactor>
</comment>
<comment type="subunit">
    <text evidence="4">Homodimer.</text>
</comment>
<dbReference type="GO" id="GO:0004802">
    <property type="term" value="F:transketolase activity"/>
    <property type="evidence" value="ECO:0007669"/>
    <property type="project" value="UniProtKB-UniRule"/>
</dbReference>
<feature type="domain" description="Transketolase-like pyrimidine-binding" evidence="17">
    <location>
        <begin position="357"/>
        <end position="532"/>
    </location>
</feature>
<feature type="binding site" evidence="14">
    <location>
        <position position="69"/>
    </location>
    <ligand>
        <name>thiamine diphosphate</name>
        <dbReference type="ChEBI" id="CHEBI:58937"/>
    </ligand>
</feature>
<feature type="binding site" evidence="13">
    <location>
        <position position="468"/>
    </location>
    <ligand>
        <name>substrate</name>
    </ligand>
</feature>
<dbReference type="Pfam" id="PF00456">
    <property type="entry name" value="Transketolase_N"/>
    <property type="match status" value="1"/>
</dbReference>
<dbReference type="SMART" id="SM00861">
    <property type="entry name" value="Transket_pyr"/>
    <property type="match status" value="1"/>
</dbReference>
<evidence type="ECO:0000256" key="2">
    <source>
        <dbReference type="ARBA" id="ARBA00001941"/>
    </source>
</evidence>
<dbReference type="InterPro" id="IPR049557">
    <property type="entry name" value="Transketolase_CS"/>
</dbReference>
<feature type="binding site" evidence="15">
    <location>
        <position position="188"/>
    </location>
    <ligand>
        <name>Mg(2+)</name>
        <dbReference type="ChEBI" id="CHEBI:18420"/>
    </ligand>
</feature>
<comment type="caution">
    <text evidence="18">The sequence shown here is derived from an EMBL/GenBank/DDBJ whole genome shotgun (WGS) entry which is preliminary data.</text>
</comment>
<dbReference type="OrthoDB" id="8732661at2"/>
<feature type="binding site" evidence="13">
    <location>
        <position position="29"/>
    </location>
    <ligand>
        <name>substrate</name>
    </ligand>
</feature>
<feature type="binding site" evidence="14">
    <location>
        <position position="263"/>
    </location>
    <ligand>
        <name>thiamine diphosphate</name>
        <dbReference type="ChEBI" id="CHEBI:58937"/>
    </ligand>
</feature>
<dbReference type="Pfam" id="PF22613">
    <property type="entry name" value="Transketolase_C_1"/>
    <property type="match status" value="1"/>
</dbReference>
<dbReference type="InterPro" id="IPR033247">
    <property type="entry name" value="Transketolase_fam"/>
</dbReference>
<dbReference type="GO" id="GO:0009052">
    <property type="term" value="P:pentose-phosphate shunt, non-oxidative branch"/>
    <property type="evidence" value="ECO:0007669"/>
    <property type="project" value="UniProtKB-ARBA"/>
</dbReference>
<protein>
    <recommendedName>
        <fullName evidence="5 11">Transketolase</fullName>
        <ecNumber evidence="5 11">2.2.1.1</ecNumber>
    </recommendedName>
</protein>
<evidence type="ECO:0000256" key="8">
    <source>
        <dbReference type="ARBA" id="ARBA00022842"/>
    </source>
</evidence>
<dbReference type="Proteomes" id="UP000267464">
    <property type="component" value="Unassembled WGS sequence"/>
</dbReference>
<gene>
    <name evidence="18" type="primary">tkt</name>
    <name evidence="18" type="ORF">DZC73_21930</name>
</gene>
<dbReference type="EC" id="2.2.1.1" evidence="5 11"/>
<evidence type="ECO:0000256" key="16">
    <source>
        <dbReference type="PIRSR" id="PIRSR605478-5"/>
    </source>
</evidence>
<dbReference type="CDD" id="cd02012">
    <property type="entry name" value="TPP_TK"/>
    <property type="match status" value="1"/>
</dbReference>
<dbReference type="Pfam" id="PF02779">
    <property type="entry name" value="Transket_pyr"/>
    <property type="match status" value="1"/>
</dbReference>
<organism evidence="18 19">
    <name type="scientific">Piscinibacter terrae</name>
    <dbReference type="NCBI Taxonomy" id="2496871"/>
    <lineage>
        <taxon>Bacteria</taxon>
        <taxon>Pseudomonadati</taxon>
        <taxon>Pseudomonadota</taxon>
        <taxon>Betaproteobacteria</taxon>
        <taxon>Burkholderiales</taxon>
        <taxon>Sphaerotilaceae</taxon>
        <taxon>Piscinibacter</taxon>
    </lineage>
</organism>
<dbReference type="PROSITE" id="PS00801">
    <property type="entry name" value="TRANSKETOLASE_1"/>
    <property type="match status" value="1"/>
</dbReference>
<name>A0A3N7HPD0_9BURK</name>
<dbReference type="SUPFAM" id="SSF52518">
    <property type="entry name" value="Thiamin diphosphate-binding fold (THDP-binding)"/>
    <property type="match status" value="2"/>
</dbReference>
<dbReference type="PANTHER" id="PTHR43522">
    <property type="entry name" value="TRANSKETOLASE"/>
    <property type="match status" value="1"/>
</dbReference>
<feature type="binding site" evidence="13">
    <location>
        <position position="360"/>
    </location>
    <ligand>
        <name>substrate</name>
    </ligand>
</feature>
<dbReference type="NCBIfam" id="TIGR00232">
    <property type="entry name" value="tktlase_bact"/>
    <property type="match status" value="1"/>
</dbReference>
<keyword evidence="7 15" id="KW-0479">Metal-binding</keyword>
<evidence type="ECO:0000256" key="1">
    <source>
        <dbReference type="ARBA" id="ARBA00001913"/>
    </source>
</evidence>
<dbReference type="FunFam" id="3.40.50.920:FF:000003">
    <property type="entry name" value="Transketolase"/>
    <property type="match status" value="1"/>
</dbReference>
<keyword evidence="6 18" id="KW-0808">Transferase</keyword>
<feature type="binding site" evidence="14">
    <location>
        <position position="444"/>
    </location>
    <ligand>
        <name>thiamine diphosphate</name>
        <dbReference type="ChEBI" id="CHEBI:58937"/>
    </ligand>
</feature>
<feature type="site" description="Important for catalytic activity" evidence="16">
    <location>
        <position position="263"/>
    </location>
</feature>
<evidence type="ECO:0000256" key="15">
    <source>
        <dbReference type="PIRSR" id="PIRSR605478-4"/>
    </source>
</evidence>
<feature type="binding site" evidence="14">
    <location>
        <position position="159"/>
    </location>
    <ligand>
        <name>thiamine diphosphate</name>
        <dbReference type="ChEBI" id="CHEBI:58937"/>
    </ligand>
</feature>
<feature type="binding site" evidence="13">
    <location>
        <position position="480"/>
    </location>
    <ligand>
        <name>substrate</name>
    </ligand>
</feature>
<reference evidence="18 19" key="2">
    <citation type="submission" date="2018-12" db="EMBL/GenBank/DDBJ databases">
        <title>Rhizobacter gummiphilus sp. nov., a rubber-degrading bacterium isolated from the soil of a botanical garden in Japan.</title>
        <authorList>
            <person name="Shunsuke S.S."/>
        </authorList>
    </citation>
    <scope>NUCLEOTIDE SEQUENCE [LARGE SCALE GENOMIC DNA]</scope>
    <source>
        <strain evidence="18 19">S-16</strain>
    </source>
</reference>
<dbReference type="AlphaFoldDB" id="A0A3N7HPD0"/>
<dbReference type="InterPro" id="IPR009014">
    <property type="entry name" value="Transketo_C/PFOR_II"/>
</dbReference>
<dbReference type="FunFam" id="3.40.50.970:FF:000004">
    <property type="entry name" value="Transketolase"/>
    <property type="match status" value="1"/>
</dbReference>
<feature type="binding site" evidence="13">
    <location>
        <position position="387"/>
    </location>
    <ligand>
        <name>substrate</name>
    </ligand>
</feature>
<feature type="binding site" evidence="13">
    <location>
        <position position="527"/>
    </location>
    <ligand>
        <name>substrate</name>
    </ligand>
</feature>
<evidence type="ECO:0000256" key="4">
    <source>
        <dbReference type="ARBA" id="ARBA00011738"/>
    </source>
</evidence>
<evidence type="ECO:0000256" key="3">
    <source>
        <dbReference type="ARBA" id="ARBA00007131"/>
    </source>
</evidence>
<dbReference type="FunFam" id="3.40.50.970:FF:000003">
    <property type="entry name" value="Transketolase"/>
    <property type="match status" value="1"/>
</dbReference>
<evidence type="ECO:0000256" key="10">
    <source>
        <dbReference type="ARBA" id="ARBA00049473"/>
    </source>
</evidence>
<evidence type="ECO:0000256" key="5">
    <source>
        <dbReference type="ARBA" id="ARBA00013152"/>
    </source>
</evidence>
<evidence type="ECO:0000256" key="13">
    <source>
        <dbReference type="PIRSR" id="PIRSR605478-2"/>
    </source>
</evidence>
<keyword evidence="19" id="KW-1185">Reference proteome</keyword>
<feature type="binding site" evidence="14">
    <location>
        <position position="188"/>
    </location>
    <ligand>
        <name>thiamine diphosphate</name>
        <dbReference type="ChEBI" id="CHEBI:58937"/>
    </ligand>
</feature>
<keyword evidence="8 15" id="KW-0460">Magnesium</keyword>
<comment type="cofactor">
    <cofactor evidence="1">
        <name>Ca(2+)</name>
        <dbReference type="ChEBI" id="CHEBI:29108"/>
    </cofactor>
</comment>
<dbReference type="InterPro" id="IPR029061">
    <property type="entry name" value="THDP-binding"/>
</dbReference>
<reference evidence="18 19" key="1">
    <citation type="submission" date="2018-08" db="EMBL/GenBank/DDBJ databases">
        <authorList>
            <person name="Khan S.A."/>
            <person name="Jeon C.O."/>
            <person name="Chun B.H."/>
            <person name="Jeong S.E."/>
        </authorList>
    </citation>
    <scope>NUCLEOTIDE SEQUENCE [LARGE SCALE GENOMIC DNA]</scope>
    <source>
        <strain evidence="18 19">S-16</strain>
    </source>
</reference>
<dbReference type="EMBL" id="QUSW01000007">
    <property type="protein sequence ID" value="RQP22591.1"/>
    <property type="molecule type" value="Genomic_DNA"/>
</dbReference>
<dbReference type="InterPro" id="IPR005475">
    <property type="entry name" value="Transketolase-like_Pyr-bd"/>
</dbReference>
<dbReference type="InterPro" id="IPR005478">
    <property type="entry name" value="Transketolase_bac-like"/>
</dbReference>
<dbReference type="GO" id="GO:0046872">
    <property type="term" value="F:metal ion binding"/>
    <property type="evidence" value="ECO:0007669"/>
    <property type="project" value="UniProtKB-KW"/>
</dbReference>
<comment type="cofactor">
    <cofactor evidence="14">
        <name>thiamine diphosphate</name>
        <dbReference type="ChEBI" id="CHEBI:58937"/>
    </cofactor>
    <text evidence="14">Binds 1 thiamine pyrophosphate per subunit. During the reaction, the substrate forms a covalent intermediate with the cofactor.</text>
</comment>
<evidence type="ECO:0000259" key="17">
    <source>
        <dbReference type="SMART" id="SM00861"/>
    </source>
</evidence>
<comment type="catalytic activity">
    <reaction evidence="10">
        <text>D-sedoheptulose 7-phosphate + D-glyceraldehyde 3-phosphate = aldehydo-D-ribose 5-phosphate + D-xylulose 5-phosphate</text>
        <dbReference type="Rhea" id="RHEA:10508"/>
        <dbReference type="ChEBI" id="CHEBI:57483"/>
        <dbReference type="ChEBI" id="CHEBI:57737"/>
        <dbReference type="ChEBI" id="CHEBI:58273"/>
        <dbReference type="ChEBI" id="CHEBI:59776"/>
        <dbReference type="EC" id="2.2.1.1"/>
    </reaction>
</comment>
<feature type="site" description="Important for catalytic activity" evidence="16">
    <location>
        <position position="29"/>
    </location>
</feature>
<evidence type="ECO:0000256" key="11">
    <source>
        <dbReference type="NCBIfam" id="TIGR00232"/>
    </source>
</evidence>